<dbReference type="PANTHER" id="PTHR35091">
    <property type="entry name" value="FLAGELLAR PROTEIN FLIL"/>
    <property type="match status" value="1"/>
</dbReference>
<keyword evidence="6 10" id="KW-0812">Transmembrane</keyword>
<dbReference type="InterPro" id="IPR005503">
    <property type="entry name" value="FliL"/>
</dbReference>
<keyword evidence="10" id="KW-0997">Cell inner membrane</keyword>
<evidence type="ECO:0000256" key="5">
    <source>
        <dbReference type="ARBA" id="ARBA00022500"/>
    </source>
</evidence>
<dbReference type="GO" id="GO:0071978">
    <property type="term" value="P:bacterial-type flagellum-dependent swarming motility"/>
    <property type="evidence" value="ECO:0007669"/>
    <property type="project" value="TreeGrafter"/>
</dbReference>
<organism evidence="11 12">
    <name type="scientific">Candidatus Proximibacter danicus</name>
    <dbReference type="NCBI Taxonomy" id="2954365"/>
    <lineage>
        <taxon>Bacteria</taxon>
        <taxon>Pseudomonadati</taxon>
        <taxon>Pseudomonadota</taxon>
        <taxon>Betaproteobacteria</taxon>
        <taxon>Candidatus Proximibacter</taxon>
    </lineage>
</organism>
<evidence type="ECO:0000256" key="2">
    <source>
        <dbReference type="ARBA" id="ARBA00004162"/>
    </source>
</evidence>
<keyword evidence="7 10" id="KW-0283">Flagellar rotation</keyword>
<reference evidence="11" key="1">
    <citation type="submission" date="2020-10" db="EMBL/GenBank/DDBJ databases">
        <title>Connecting structure to function with the recovery of over 1000 high-quality activated sludge metagenome-assembled genomes encoding full-length rRNA genes using long-read sequencing.</title>
        <authorList>
            <person name="Singleton C.M."/>
            <person name="Petriglieri F."/>
            <person name="Kristensen J.M."/>
            <person name="Kirkegaard R.H."/>
            <person name="Michaelsen T.Y."/>
            <person name="Andersen M.H."/>
            <person name="Karst S.M."/>
            <person name="Dueholm M.S."/>
            <person name="Nielsen P.H."/>
            <person name="Albertsen M."/>
        </authorList>
    </citation>
    <scope>NUCLEOTIDE SEQUENCE</scope>
    <source>
        <strain evidence="11">Hirt_18-Q3-R61-65_BATAC.395</strain>
    </source>
</reference>
<evidence type="ECO:0000256" key="10">
    <source>
        <dbReference type="RuleBase" id="RU364125"/>
    </source>
</evidence>
<name>A0A9D7K1J4_9PROT</name>
<evidence type="ECO:0000313" key="11">
    <source>
        <dbReference type="EMBL" id="MBK8523042.1"/>
    </source>
</evidence>
<dbReference type="AlphaFoldDB" id="A0A9D7K1J4"/>
<evidence type="ECO:0000256" key="1">
    <source>
        <dbReference type="ARBA" id="ARBA00002254"/>
    </source>
</evidence>
<keyword evidence="11" id="KW-0969">Cilium</keyword>
<dbReference type="GO" id="GO:0009425">
    <property type="term" value="C:bacterial-type flagellum basal body"/>
    <property type="evidence" value="ECO:0007669"/>
    <property type="project" value="InterPro"/>
</dbReference>
<dbReference type="Proteomes" id="UP000886689">
    <property type="component" value="Unassembled WGS sequence"/>
</dbReference>
<feature type="transmembrane region" description="Helical" evidence="10">
    <location>
        <begin position="23"/>
        <end position="45"/>
    </location>
</feature>
<dbReference type="NCBIfam" id="NF005435">
    <property type="entry name" value="PRK07021.1"/>
    <property type="match status" value="1"/>
</dbReference>
<evidence type="ECO:0000256" key="6">
    <source>
        <dbReference type="ARBA" id="ARBA00022692"/>
    </source>
</evidence>
<keyword evidence="9 10" id="KW-0472">Membrane</keyword>
<keyword evidence="11" id="KW-0282">Flagellum</keyword>
<accession>A0A9D7K1J4</accession>
<evidence type="ECO:0000256" key="3">
    <source>
        <dbReference type="ARBA" id="ARBA00008281"/>
    </source>
</evidence>
<dbReference type="GO" id="GO:0005886">
    <property type="term" value="C:plasma membrane"/>
    <property type="evidence" value="ECO:0007669"/>
    <property type="project" value="UniProtKB-SubCell"/>
</dbReference>
<evidence type="ECO:0000256" key="9">
    <source>
        <dbReference type="ARBA" id="ARBA00023136"/>
    </source>
</evidence>
<comment type="function">
    <text evidence="1 10">Controls the rotational direction of flagella during chemotaxis.</text>
</comment>
<dbReference type="GO" id="GO:0006935">
    <property type="term" value="P:chemotaxis"/>
    <property type="evidence" value="ECO:0007669"/>
    <property type="project" value="UniProtKB-KW"/>
</dbReference>
<dbReference type="EMBL" id="JADJUC010000002">
    <property type="protein sequence ID" value="MBK8523042.1"/>
    <property type="molecule type" value="Genomic_DNA"/>
</dbReference>
<evidence type="ECO:0000313" key="12">
    <source>
        <dbReference type="Proteomes" id="UP000886689"/>
    </source>
</evidence>
<comment type="similarity">
    <text evidence="3 10">Belongs to the FliL family.</text>
</comment>
<keyword evidence="5 10" id="KW-0145">Chemotaxis</keyword>
<protein>
    <recommendedName>
        <fullName evidence="10">Flagellar protein FliL</fullName>
    </recommendedName>
</protein>
<keyword evidence="4" id="KW-1003">Cell membrane</keyword>
<dbReference type="Pfam" id="PF03748">
    <property type="entry name" value="FliL"/>
    <property type="match status" value="1"/>
</dbReference>
<comment type="subcellular location">
    <subcellularLocation>
        <location evidence="10">Cell inner membrane</location>
    </subcellularLocation>
    <subcellularLocation>
        <location evidence="2">Cell membrane</location>
        <topology evidence="2">Single-pass membrane protein</topology>
    </subcellularLocation>
</comment>
<sequence length="182" mass="19614">MAKEEKAAEGAAEAAPKKSKKMLIIIIAAVLLLVVVGGGAAFFLMKKSSDPAEEGEVAAEKESAKKKGKESVPVYIPMEAFTVNLVPETGDQYLQVTINVEAEDAAVGEKLKIHMPKLRNKIMLILSSKKPSELAPREGKEQLAEEIKESINTIIGPSEPAKGKKTGEDPIKEVLFTSFIIQ</sequence>
<proteinExistence type="inferred from homology"/>
<keyword evidence="8 10" id="KW-1133">Transmembrane helix</keyword>
<comment type="caution">
    <text evidence="11">The sequence shown here is derived from an EMBL/GenBank/DDBJ whole genome shotgun (WGS) entry which is preliminary data.</text>
</comment>
<dbReference type="PANTHER" id="PTHR35091:SF2">
    <property type="entry name" value="FLAGELLAR PROTEIN FLIL"/>
    <property type="match status" value="1"/>
</dbReference>
<evidence type="ECO:0000256" key="4">
    <source>
        <dbReference type="ARBA" id="ARBA00022475"/>
    </source>
</evidence>
<gene>
    <name evidence="11" type="primary">fliL</name>
    <name evidence="11" type="ORF">IPL58_02300</name>
</gene>
<evidence type="ECO:0000256" key="7">
    <source>
        <dbReference type="ARBA" id="ARBA00022779"/>
    </source>
</evidence>
<keyword evidence="11" id="KW-0966">Cell projection</keyword>
<evidence type="ECO:0000256" key="8">
    <source>
        <dbReference type="ARBA" id="ARBA00022989"/>
    </source>
</evidence>